<feature type="signal peptide" evidence="7">
    <location>
        <begin position="1"/>
        <end position="18"/>
    </location>
</feature>
<dbReference type="InterPro" id="IPR036093">
    <property type="entry name" value="NAC_dom_sf"/>
</dbReference>
<dbReference type="PANTHER" id="PTHR31744:SF77">
    <property type="entry name" value="PROTEIN FEZ"/>
    <property type="match status" value="1"/>
</dbReference>
<feature type="transmembrane region" description="Helical" evidence="6">
    <location>
        <begin position="166"/>
        <end position="190"/>
    </location>
</feature>
<reference evidence="10" key="1">
    <citation type="journal article" date="2017" name="Nat. Commun.">
        <title>The asparagus genome sheds light on the origin and evolution of a young Y chromosome.</title>
        <authorList>
            <person name="Harkess A."/>
            <person name="Zhou J."/>
            <person name="Xu C."/>
            <person name="Bowers J.E."/>
            <person name="Van der Hulst R."/>
            <person name="Ayyampalayam S."/>
            <person name="Mercati F."/>
            <person name="Riccardi P."/>
            <person name="McKain M.R."/>
            <person name="Kakrana A."/>
            <person name="Tang H."/>
            <person name="Ray J."/>
            <person name="Groenendijk J."/>
            <person name="Arikit S."/>
            <person name="Mathioni S.M."/>
            <person name="Nakano M."/>
            <person name="Shan H."/>
            <person name="Telgmann-Rauber A."/>
            <person name="Kanno A."/>
            <person name="Yue Z."/>
            <person name="Chen H."/>
            <person name="Li W."/>
            <person name="Chen Y."/>
            <person name="Xu X."/>
            <person name="Zhang Y."/>
            <person name="Luo S."/>
            <person name="Chen H."/>
            <person name="Gao J."/>
            <person name="Mao Z."/>
            <person name="Pires J.C."/>
            <person name="Luo M."/>
            <person name="Kudrna D."/>
            <person name="Wing R.A."/>
            <person name="Meyers B.C."/>
            <person name="Yi K."/>
            <person name="Kong H."/>
            <person name="Lavrijsen P."/>
            <person name="Sunseri F."/>
            <person name="Falavigna A."/>
            <person name="Ye Y."/>
            <person name="Leebens-Mack J.H."/>
            <person name="Chen G."/>
        </authorList>
    </citation>
    <scope>NUCLEOTIDE SEQUENCE [LARGE SCALE GENOMIC DNA]</scope>
    <source>
        <strain evidence="10">cv. DH0086</strain>
    </source>
</reference>
<dbReference type="PROSITE" id="PS51005">
    <property type="entry name" value="NAC"/>
    <property type="match status" value="1"/>
</dbReference>
<dbReference type="InterPro" id="IPR003441">
    <property type="entry name" value="NAC-dom"/>
</dbReference>
<dbReference type="Gramene" id="ONK73864">
    <property type="protein sequence ID" value="ONK73864"/>
    <property type="gene ID" value="A4U43_C03F360"/>
</dbReference>
<dbReference type="InterPro" id="IPR003675">
    <property type="entry name" value="Rce1/LyrA-like_dom"/>
</dbReference>
<keyword evidence="7" id="KW-0732">Signal</keyword>
<protein>
    <recommendedName>
        <fullName evidence="8">NAC domain-containing protein</fullName>
    </recommendedName>
</protein>
<evidence type="ECO:0000256" key="7">
    <source>
        <dbReference type="SAM" id="SignalP"/>
    </source>
</evidence>
<feature type="transmembrane region" description="Helical" evidence="6">
    <location>
        <begin position="129"/>
        <end position="154"/>
    </location>
</feature>
<organism evidence="9 10">
    <name type="scientific">Asparagus officinalis</name>
    <name type="common">Garden asparagus</name>
    <dbReference type="NCBI Taxonomy" id="4686"/>
    <lineage>
        <taxon>Eukaryota</taxon>
        <taxon>Viridiplantae</taxon>
        <taxon>Streptophyta</taxon>
        <taxon>Embryophyta</taxon>
        <taxon>Tracheophyta</taxon>
        <taxon>Spermatophyta</taxon>
        <taxon>Magnoliopsida</taxon>
        <taxon>Liliopsida</taxon>
        <taxon>Asparagales</taxon>
        <taxon>Asparagaceae</taxon>
        <taxon>Asparagoideae</taxon>
        <taxon>Asparagus</taxon>
    </lineage>
</organism>
<keyword evidence="2" id="KW-0805">Transcription regulation</keyword>
<accession>A0A5P1F6X4</accession>
<dbReference type="AlphaFoldDB" id="A0A5P1F6X4"/>
<dbReference type="GO" id="GO:0005634">
    <property type="term" value="C:nucleus"/>
    <property type="evidence" value="ECO:0007669"/>
    <property type="project" value="UniProtKB-SubCell"/>
</dbReference>
<dbReference type="GO" id="GO:0003677">
    <property type="term" value="F:DNA binding"/>
    <property type="evidence" value="ECO:0007669"/>
    <property type="project" value="UniProtKB-KW"/>
</dbReference>
<dbReference type="Pfam" id="PF02517">
    <property type="entry name" value="Rce1-like"/>
    <property type="match status" value="1"/>
</dbReference>
<evidence type="ECO:0000256" key="5">
    <source>
        <dbReference type="ARBA" id="ARBA00023242"/>
    </source>
</evidence>
<keyword evidence="6" id="KW-0472">Membrane</keyword>
<evidence type="ECO:0000256" key="1">
    <source>
        <dbReference type="ARBA" id="ARBA00004123"/>
    </source>
</evidence>
<keyword evidence="10" id="KW-1185">Reference proteome</keyword>
<evidence type="ECO:0000256" key="2">
    <source>
        <dbReference type="ARBA" id="ARBA00023015"/>
    </source>
</evidence>
<evidence type="ECO:0000256" key="3">
    <source>
        <dbReference type="ARBA" id="ARBA00023125"/>
    </source>
</evidence>
<feature type="chain" id="PRO_5024328215" description="NAC domain-containing protein" evidence="7">
    <location>
        <begin position="19"/>
        <end position="652"/>
    </location>
</feature>
<dbReference type="GO" id="GO:0006355">
    <property type="term" value="P:regulation of DNA-templated transcription"/>
    <property type="evidence" value="ECO:0007669"/>
    <property type="project" value="InterPro"/>
</dbReference>
<keyword evidence="4" id="KW-0804">Transcription</keyword>
<dbReference type="Gene3D" id="2.170.150.80">
    <property type="entry name" value="NAC domain"/>
    <property type="match status" value="1"/>
</dbReference>
<keyword evidence="6" id="KW-1133">Transmembrane helix</keyword>
<evidence type="ECO:0000313" key="9">
    <source>
        <dbReference type="EMBL" id="ONK73864.1"/>
    </source>
</evidence>
<dbReference type="GO" id="GO:0080120">
    <property type="term" value="P:CAAX-box protein maturation"/>
    <property type="evidence" value="ECO:0007669"/>
    <property type="project" value="UniProtKB-ARBA"/>
</dbReference>
<feature type="transmembrane region" description="Helical" evidence="6">
    <location>
        <begin position="84"/>
        <end position="104"/>
    </location>
</feature>
<gene>
    <name evidence="9" type="ORF">A4U43_C03F360</name>
</gene>
<dbReference type="Proteomes" id="UP000243459">
    <property type="component" value="Chromosome 3"/>
</dbReference>
<feature type="transmembrane region" description="Helical" evidence="6">
    <location>
        <begin position="41"/>
        <end position="63"/>
    </location>
</feature>
<name>A0A5P1F6X4_ASPOF</name>
<feature type="domain" description="NAC" evidence="8">
    <location>
        <begin position="275"/>
        <end position="433"/>
    </location>
</feature>
<dbReference type="FunFam" id="2.170.150.80:FF:000007">
    <property type="entry name" value="NAC domain-containing protein 35"/>
    <property type="match status" value="1"/>
</dbReference>
<keyword evidence="3" id="KW-0238">DNA-binding</keyword>
<evidence type="ECO:0000256" key="6">
    <source>
        <dbReference type="SAM" id="Phobius"/>
    </source>
</evidence>
<dbReference type="GO" id="GO:0004175">
    <property type="term" value="F:endopeptidase activity"/>
    <property type="evidence" value="ECO:0007669"/>
    <property type="project" value="UniProtKB-ARBA"/>
</dbReference>
<sequence>MPAWSFTSLLASLDACCAIYQQWGSDLNWPILERWYVPWQWQTVLLTMVSCGVSFALTGLVEASALPYLGFQGGDVSLDEKAEILFAGQFTVTAVVLGVVYGITNRFQPLPDDLFRYDWKEPFSLRNGWLLWAGIGLGGAIIAVALAGAVLTTFNGDPPQREADALVQLLPLIGSSGISTACLIGITGVLAPVLEETVFRGFLVASLTKWFPSPVSILISAAVFALAHLTPGEFPQLFALGNVFKLNNIHLRRKSYQGKKEMDERSDMEKADEVMMPGFRFHPTDEELVGFYLKRKIQQKPLSIELIRQLDIYKYDPWDLPKLATTGEKEWYFYCPRDRKYRNSARPNRVTGAGFWKATGTDRPIYSSEGTKCIGLKKSLVFYKGRAAKGTKTDWMMHEFRLPSLTDTSLPKRPLDKNIPVNDSWAICRIFKKTNSMAQRALSQSWVSPLPETNEPDFFSVAHTMNANQFGSENISCTTESGSSIQFSCNNGFQQQPSGLNYAPLNATNYNKPNNPMDCRSYPFPFSGVDMSTNFMFSGSEMPLASMLLNLSPSILEEVEKSSASIEFGQPQQCNGFTVDLPTEINSNLGSGEEKKSSNSMIVNNNQWRTMRTFPFSLPSNISDEWKLNLPWDSPPCLSEMSTSFSTNKLYT</sequence>
<dbReference type="EMBL" id="CM007383">
    <property type="protein sequence ID" value="ONK73864.1"/>
    <property type="molecule type" value="Genomic_DNA"/>
</dbReference>
<proteinExistence type="predicted"/>
<dbReference type="PANTHER" id="PTHR31744">
    <property type="entry name" value="PROTEIN CUP-SHAPED COTYLEDON 2-RELATED"/>
    <property type="match status" value="1"/>
</dbReference>
<dbReference type="SUPFAM" id="SSF101941">
    <property type="entry name" value="NAC domain"/>
    <property type="match status" value="1"/>
</dbReference>
<keyword evidence="6" id="KW-0812">Transmembrane</keyword>
<dbReference type="GO" id="GO:0099402">
    <property type="term" value="P:plant organ development"/>
    <property type="evidence" value="ECO:0007669"/>
    <property type="project" value="UniProtKB-ARBA"/>
</dbReference>
<evidence type="ECO:0000256" key="4">
    <source>
        <dbReference type="ARBA" id="ARBA00023163"/>
    </source>
</evidence>
<evidence type="ECO:0000259" key="8">
    <source>
        <dbReference type="PROSITE" id="PS51005"/>
    </source>
</evidence>
<comment type="subcellular location">
    <subcellularLocation>
        <location evidence="1">Nucleus</location>
    </subcellularLocation>
</comment>
<evidence type="ECO:0000313" key="10">
    <source>
        <dbReference type="Proteomes" id="UP000243459"/>
    </source>
</evidence>
<keyword evidence="5" id="KW-0539">Nucleus</keyword>
<dbReference type="Pfam" id="PF02365">
    <property type="entry name" value="NAM"/>
    <property type="match status" value="1"/>
</dbReference>